<organism evidence="8 9">
    <name type="scientific">Candidatus Amunia macphersoniae</name>
    <dbReference type="NCBI Taxonomy" id="3127014"/>
    <lineage>
        <taxon>Bacteria</taxon>
        <taxon>Bacillati</taxon>
        <taxon>Candidatus Dormiibacterota</taxon>
        <taxon>Candidatus Dormibacteria</taxon>
        <taxon>Candidatus Aeolococcales</taxon>
        <taxon>Candidatus Aeolococcaceae</taxon>
        <taxon>Candidatus Amunia</taxon>
    </lineage>
</organism>
<sequence length="225" mass="24292">MTTTRIRVLLCDDHELVRRGVRSLLEPDLTIDVVGEAASADEAISLAADLEPDVVVMDVRMPGRSGVEACRDIRSAREATKVLMLTSFTDDEALFTAIMAGASGYLVKNIGGNDFVSDIHKVAGGQSLLDPAVTDRVLARLRGDLGPTTGETGDDLTPQERRVLMLMAEGLTNRQIGEQINLAEKTVKNYVSNVLMKLGLARRAEVAAYMARRRPGGDNPGSSWP</sequence>
<evidence type="ECO:0000313" key="8">
    <source>
        <dbReference type="EMBL" id="MBJ7608952.1"/>
    </source>
</evidence>
<proteinExistence type="predicted"/>
<dbReference type="PRINTS" id="PR00038">
    <property type="entry name" value="HTHLUXR"/>
</dbReference>
<dbReference type="SMART" id="SM00448">
    <property type="entry name" value="REC"/>
    <property type="match status" value="1"/>
</dbReference>
<dbReference type="Pfam" id="PF00196">
    <property type="entry name" value="GerE"/>
    <property type="match status" value="1"/>
</dbReference>
<evidence type="ECO:0000256" key="4">
    <source>
        <dbReference type="ARBA" id="ARBA00023163"/>
    </source>
</evidence>
<evidence type="ECO:0000256" key="1">
    <source>
        <dbReference type="ARBA" id="ARBA00022553"/>
    </source>
</evidence>
<dbReference type="InterPro" id="IPR039420">
    <property type="entry name" value="WalR-like"/>
</dbReference>
<protein>
    <submittedName>
        <fullName evidence="8">Response regulator transcription factor</fullName>
    </submittedName>
</protein>
<feature type="domain" description="Response regulatory" evidence="7">
    <location>
        <begin position="7"/>
        <end position="123"/>
    </location>
</feature>
<dbReference type="PROSITE" id="PS00622">
    <property type="entry name" value="HTH_LUXR_1"/>
    <property type="match status" value="1"/>
</dbReference>
<keyword evidence="4" id="KW-0804">Transcription</keyword>
<dbReference type="GO" id="GO:0000160">
    <property type="term" value="P:phosphorelay signal transduction system"/>
    <property type="evidence" value="ECO:0007669"/>
    <property type="project" value="InterPro"/>
</dbReference>
<dbReference type="EMBL" id="JAEKNN010000026">
    <property type="protein sequence ID" value="MBJ7608952.1"/>
    <property type="molecule type" value="Genomic_DNA"/>
</dbReference>
<dbReference type="PANTHER" id="PTHR43214:SF24">
    <property type="entry name" value="TRANSCRIPTIONAL REGULATORY PROTEIN NARL-RELATED"/>
    <property type="match status" value="1"/>
</dbReference>
<gene>
    <name evidence="8" type="ORF">JF887_05920</name>
</gene>
<dbReference type="Gene3D" id="3.40.50.2300">
    <property type="match status" value="1"/>
</dbReference>
<evidence type="ECO:0000313" key="9">
    <source>
        <dbReference type="Proteomes" id="UP000614410"/>
    </source>
</evidence>
<dbReference type="CDD" id="cd06170">
    <property type="entry name" value="LuxR_C_like"/>
    <property type="match status" value="1"/>
</dbReference>
<dbReference type="Proteomes" id="UP000614410">
    <property type="component" value="Unassembled WGS sequence"/>
</dbReference>
<accession>A0A934KJL2</accession>
<dbReference type="GO" id="GO:0003677">
    <property type="term" value="F:DNA binding"/>
    <property type="evidence" value="ECO:0007669"/>
    <property type="project" value="UniProtKB-KW"/>
</dbReference>
<evidence type="ECO:0000256" key="2">
    <source>
        <dbReference type="ARBA" id="ARBA00023015"/>
    </source>
</evidence>
<dbReference type="GO" id="GO:0006355">
    <property type="term" value="P:regulation of DNA-templated transcription"/>
    <property type="evidence" value="ECO:0007669"/>
    <property type="project" value="InterPro"/>
</dbReference>
<dbReference type="InterPro" id="IPR016032">
    <property type="entry name" value="Sig_transdc_resp-reg_C-effctor"/>
</dbReference>
<dbReference type="InterPro" id="IPR000792">
    <property type="entry name" value="Tscrpt_reg_LuxR_C"/>
</dbReference>
<evidence type="ECO:0000259" key="6">
    <source>
        <dbReference type="PROSITE" id="PS50043"/>
    </source>
</evidence>
<keyword evidence="2" id="KW-0805">Transcription regulation</keyword>
<comment type="caution">
    <text evidence="8">The sequence shown here is derived from an EMBL/GenBank/DDBJ whole genome shotgun (WGS) entry which is preliminary data.</text>
</comment>
<dbReference type="SUPFAM" id="SSF46894">
    <property type="entry name" value="C-terminal effector domain of the bipartite response regulators"/>
    <property type="match status" value="1"/>
</dbReference>
<dbReference type="AlphaFoldDB" id="A0A934KJL2"/>
<dbReference type="SMART" id="SM00421">
    <property type="entry name" value="HTH_LUXR"/>
    <property type="match status" value="1"/>
</dbReference>
<dbReference type="PANTHER" id="PTHR43214">
    <property type="entry name" value="TWO-COMPONENT RESPONSE REGULATOR"/>
    <property type="match status" value="1"/>
</dbReference>
<dbReference type="InterPro" id="IPR058245">
    <property type="entry name" value="NreC/VraR/RcsB-like_REC"/>
</dbReference>
<reference evidence="8 9" key="1">
    <citation type="submission" date="2020-10" db="EMBL/GenBank/DDBJ databases">
        <title>Ca. Dormibacterota MAGs.</title>
        <authorList>
            <person name="Montgomery K."/>
        </authorList>
    </citation>
    <scope>NUCLEOTIDE SEQUENCE [LARGE SCALE GENOMIC DNA]</scope>
    <source>
        <strain evidence="8">Mitchell_Peninsula_5</strain>
    </source>
</reference>
<evidence type="ECO:0000259" key="7">
    <source>
        <dbReference type="PROSITE" id="PS50110"/>
    </source>
</evidence>
<feature type="modified residue" description="4-aspartylphosphate" evidence="5">
    <location>
        <position position="58"/>
    </location>
</feature>
<dbReference type="InterPro" id="IPR011006">
    <property type="entry name" value="CheY-like_superfamily"/>
</dbReference>
<evidence type="ECO:0000256" key="5">
    <source>
        <dbReference type="PROSITE-ProRule" id="PRU00169"/>
    </source>
</evidence>
<name>A0A934KJL2_9BACT</name>
<dbReference type="SUPFAM" id="SSF52172">
    <property type="entry name" value="CheY-like"/>
    <property type="match status" value="1"/>
</dbReference>
<dbReference type="PROSITE" id="PS50110">
    <property type="entry name" value="RESPONSE_REGULATORY"/>
    <property type="match status" value="1"/>
</dbReference>
<evidence type="ECO:0000256" key="3">
    <source>
        <dbReference type="ARBA" id="ARBA00023125"/>
    </source>
</evidence>
<dbReference type="InterPro" id="IPR001789">
    <property type="entry name" value="Sig_transdc_resp-reg_receiver"/>
</dbReference>
<keyword evidence="1 5" id="KW-0597">Phosphoprotein</keyword>
<dbReference type="PROSITE" id="PS50043">
    <property type="entry name" value="HTH_LUXR_2"/>
    <property type="match status" value="1"/>
</dbReference>
<dbReference type="CDD" id="cd17535">
    <property type="entry name" value="REC_NarL-like"/>
    <property type="match status" value="1"/>
</dbReference>
<keyword evidence="3" id="KW-0238">DNA-binding</keyword>
<feature type="domain" description="HTH luxR-type" evidence="6">
    <location>
        <begin position="149"/>
        <end position="214"/>
    </location>
</feature>
<dbReference type="Pfam" id="PF00072">
    <property type="entry name" value="Response_reg"/>
    <property type="match status" value="1"/>
</dbReference>